<sequence length="260" mass="28441">MATAPAPGAGNGHVKPLTELPVAQAAFGAAHACLGAGLSAKVTSTALDGTQDILSDLDVPGASEAKALLREVGRADLANRLGKYSKVRNGVAQRNVRLQSDIEATMKDTNLAEQEMKLSEMWRPVLRQTAKLQEVKIQKHEQEIAALAELTEKGRLQGAQIQKYQQEFTTERDETDSFKLTVKEYEKEIVALEELKEVARSQEDNIQKYQHEVKALGIVIDLAMQASSECKDMLGLALELIQRASEAVALGPRDRARRLA</sequence>
<accession>A0ABN9TMA2</accession>
<reference evidence="2" key="1">
    <citation type="submission" date="2023-10" db="EMBL/GenBank/DDBJ databases">
        <authorList>
            <person name="Chen Y."/>
            <person name="Shah S."/>
            <person name="Dougan E. K."/>
            <person name="Thang M."/>
            <person name="Chan C."/>
        </authorList>
    </citation>
    <scope>NUCLEOTIDE SEQUENCE [LARGE SCALE GENOMIC DNA]</scope>
</reference>
<feature type="coiled-coil region" evidence="1">
    <location>
        <begin position="175"/>
        <end position="212"/>
    </location>
</feature>
<protein>
    <submittedName>
        <fullName evidence="2">Uncharacterized protein</fullName>
    </submittedName>
</protein>
<organism evidence="2 3">
    <name type="scientific">Prorocentrum cordatum</name>
    <dbReference type="NCBI Taxonomy" id="2364126"/>
    <lineage>
        <taxon>Eukaryota</taxon>
        <taxon>Sar</taxon>
        <taxon>Alveolata</taxon>
        <taxon>Dinophyceae</taxon>
        <taxon>Prorocentrales</taxon>
        <taxon>Prorocentraceae</taxon>
        <taxon>Prorocentrum</taxon>
    </lineage>
</organism>
<evidence type="ECO:0000313" key="2">
    <source>
        <dbReference type="EMBL" id="CAK0847161.1"/>
    </source>
</evidence>
<proteinExistence type="predicted"/>
<keyword evidence="3" id="KW-1185">Reference proteome</keyword>
<evidence type="ECO:0000313" key="3">
    <source>
        <dbReference type="Proteomes" id="UP001189429"/>
    </source>
</evidence>
<keyword evidence="1" id="KW-0175">Coiled coil</keyword>
<name>A0ABN9TMA2_9DINO</name>
<gene>
    <name evidence="2" type="ORF">PCOR1329_LOCUS40447</name>
</gene>
<dbReference type="Proteomes" id="UP001189429">
    <property type="component" value="Unassembled WGS sequence"/>
</dbReference>
<comment type="caution">
    <text evidence="2">The sequence shown here is derived from an EMBL/GenBank/DDBJ whole genome shotgun (WGS) entry which is preliminary data.</text>
</comment>
<evidence type="ECO:0000256" key="1">
    <source>
        <dbReference type="SAM" id="Coils"/>
    </source>
</evidence>
<dbReference type="EMBL" id="CAUYUJ010014877">
    <property type="protein sequence ID" value="CAK0847161.1"/>
    <property type="molecule type" value="Genomic_DNA"/>
</dbReference>